<evidence type="ECO:0008006" key="4">
    <source>
        <dbReference type="Google" id="ProtNLM"/>
    </source>
</evidence>
<comment type="caution">
    <text evidence="2">The sequence shown here is derived from an EMBL/GenBank/DDBJ whole genome shotgun (WGS) entry which is preliminary data.</text>
</comment>
<sequence length="208" mass="23112">MDFRKAFLCLGCFLLALTSAKAQLPRHTLRVGYGIGSVQGVFYGFLKGLFSQVDWQRDRGKDVGPITFLYSYAPHQRVEIGLAAAYTTLAQEGRRYKPTSGGSPSAPPVDYEKVIAGERVRYYTITPQVTVNWKREEKFVLYSSAAVGKSIVVKEGWHEEEPSYRNTHGNLAFHINLIGFQYGKKVCAFGELGVGFYGTLQGGVALRL</sequence>
<dbReference type="Proteomes" id="UP000271010">
    <property type="component" value="Unassembled WGS sequence"/>
</dbReference>
<keyword evidence="1" id="KW-0732">Signal</keyword>
<protein>
    <recommendedName>
        <fullName evidence="4">Outer membrane protein beta-barrel domain-containing protein</fullName>
    </recommendedName>
</protein>
<accession>A0A3M9MRT5</accession>
<proteinExistence type="predicted"/>
<evidence type="ECO:0000256" key="1">
    <source>
        <dbReference type="SAM" id="SignalP"/>
    </source>
</evidence>
<name>A0A3M9MRT5_9BACT</name>
<gene>
    <name evidence="2" type="ORF">EFA69_19365</name>
</gene>
<keyword evidence="3" id="KW-1185">Reference proteome</keyword>
<feature type="signal peptide" evidence="1">
    <location>
        <begin position="1"/>
        <end position="22"/>
    </location>
</feature>
<feature type="chain" id="PRO_5018012745" description="Outer membrane protein beta-barrel domain-containing protein" evidence="1">
    <location>
        <begin position="23"/>
        <end position="208"/>
    </location>
</feature>
<reference evidence="2 3" key="1">
    <citation type="submission" date="2018-11" db="EMBL/GenBank/DDBJ databases">
        <title>Rufibacter latericius sp. nov., isolated from water in Baiyang Lake.</title>
        <authorList>
            <person name="Yang Y."/>
        </authorList>
    </citation>
    <scope>NUCLEOTIDE SEQUENCE [LARGE SCALE GENOMIC DNA]</scope>
    <source>
        <strain evidence="2 3">MCC P1</strain>
    </source>
</reference>
<dbReference type="EMBL" id="RJJE01000017">
    <property type="protein sequence ID" value="RNI28226.1"/>
    <property type="molecule type" value="Genomic_DNA"/>
</dbReference>
<dbReference type="RefSeq" id="WP_123134694.1">
    <property type="nucleotide sequence ID" value="NZ_JBHMAD010000005.1"/>
</dbReference>
<dbReference type="AlphaFoldDB" id="A0A3M9MRT5"/>
<organism evidence="2 3">
    <name type="scientific">Rufibacter immobilis</name>
    <dbReference type="NCBI Taxonomy" id="1348778"/>
    <lineage>
        <taxon>Bacteria</taxon>
        <taxon>Pseudomonadati</taxon>
        <taxon>Bacteroidota</taxon>
        <taxon>Cytophagia</taxon>
        <taxon>Cytophagales</taxon>
        <taxon>Hymenobacteraceae</taxon>
        <taxon>Rufibacter</taxon>
    </lineage>
</organism>
<evidence type="ECO:0000313" key="3">
    <source>
        <dbReference type="Proteomes" id="UP000271010"/>
    </source>
</evidence>
<evidence type="ECO:0000313" key="2">
    <source>
        <dbReference type="EMBL" id="RNI28226.1"/>
    </source>
</evidence>